<dbReference type="OrthoDB" id="1523296at2"/>
<gene>
    <name evidence="1" type="ORF">C1N32_00230</name>
</gene>
<dbReference type="NCBIfam" id="TIGR03347">
    <property type="entry name" value="VI_chp_1"/>
    <property type="match status" value="1"/>
</dbReference>
<comment type="caution">
    <text evidence="1">The sequence shown here is derived from an EMBL/GenBank/DDBJ whole genome shotgun (WGS) entry which is preliminary data.</text>
</comment>
<dbReference type="AlphaFoldDB" id="A0A2J8HLG4"/>
<dbReference type="PANTHER" id="PTHR35564:SF3">
    <property type="entry name" value="TYPE VI SECRETION SYSTEM BASEPLATE SUBUNIT TSSG"/>
    <property type="match status" value="1"/>
</dbReference>
<accession>A0A2J8HLG4</accession>
<organism evidence="1 2">
    <name type="scientific">Vibrio diazotrophicus</name>
    <dbReference type="NCBI Taxonomy" id="685"/>
    <lineage>
        <taxon>Bacteria</taxon>
        <taxon>Pseudomonadati</taxon>
        <taxon>Pseudomonadota</taxon>
        <taxon>Gammaproteobacteria</taxon>
        <taxon>Vibrionales</taxon>
        <taxon>Vibrionaceae</taxon>
        <taxon>Vibrio</taxon>
    </lineage>
</organism>
<sequence>MYNFYQLVELLRKMISRDMASDHWERYCQLIFSANPSLGFAPADVVSLQSINNDRLVMKTNFFGLSGAQSPLPGFITEQLVNEEVFGLKQSFFDFFNNRLINLVYQIWRKYRYYVRFQPNAEDNFSAQLLALAGLGDAGLRGETPLNWCKMLAYVGPLSGRNRSPQVVAGVIAHYFDLPKVEVCQWIKRKVYIDSRQQLSLGKQSAHLGVDTVIGEFAMDCKSKFMLRISQLPLERFSHFLPSGKDFPSICKLVDLLLREQLSYDLELVLDERSTTNFSLMATDNTAIGWTSFLGAPNQEKKVLIQVRQ</sequence>
<proteinExistence type="predicted"/>
<protein>
    <submittedName>
        <fullName evidence="1">Type VI secretion system baseplate subunit TssG</fullName>
    </submittedName>
</protein>
<dbReference type="EMBL" id="POSK01000001">
    <property type="protein sequence ID" value="PNI06920.1"/>
    <property type="molecule type" value="Genomic_DNA"/>
</dbReference>
<dbReference type="Pfam" id="PF06996">
    <property type="entry name" value="T6SS_TssG"/>
    <property type="match status" value="1"/>
</dbReference>
<evidence type="ECO:0000313" key="1">
    <source>
        <dbReference type="EMBL" id="PNI06920.1"/>
    </source>
</evidence>
<dbReference type="Proteomes" id="UP000236449">
    <property type="component" value="Unassembled WGS sequence"/>
</dbReference>
<evidence type="ECO:0000313" key="2">
    <source>
        <dbReference type="Proteomes" id="UP000236449"/>
    </source>
</evidence>
<dbReference type="InterPro" id="IPR010732">
    <property type="entry name" value="T6SS_TssG-like"/>
</dbReference>
<name>A0A2J8HLG4_VIBDI</name>
<dbReference type="PANTHER" id="PTHR35564">
    <property type="match status" value="1"/>
</dbReference>
<reference evidence="1 2" key="1">
    <citation type="submission" date="2018-01" db="EMBL/GenBank/DDBJ databases">
        <title>Draft genome sequences of six Vibrio diazotrophicus strains isolated from deep-sea sediments of the Baltic Sea.</title>
        <authorList>
            <person name="Castillo D."/>
            <person name="Vandieken V."/>
            <person name="Chiang O."/>
            <person name="Middelboe M."/>
        </authorList>
    </citation>
    <scope>NUCLEOTIDE SEQUENCE [LARGE SCALE GENOMIC DNA]</scope>
    <source>
        <strain evidence="1 2">60.27F</strain>
    </source>
</reference>